<feature type="region of interest" description="Disordered" evidence="2">
    <location>
        <begin position="11"/>
        <end position="33"/>
    </location>
</feature>
<dbReference type="PANTHER" id="PTHR46910">
    <property type="entry name" value="TRANSCRIPTION FACTOR PDR1"/>
    <property type="match status" value="1"/>
</dbReference>
<dbReference type="GO" id="GO:0003700">
    <property type="term" value="F:DNA-binding transcription factor activity"/>
    <property type="evidence" value="ECO:0007669"/>
    <property type="project" value="InterPro"/>
</dbReference>
<dbReference type="Proteomes" id="UP000053617">
    <property type="component" value="Unassembled WGS sequence"/>
</dbReference>
<keyword evidence="1" id="KW-0539">Nucleus</keyword>
<organism evidence="4 5">
    <name type="scientific">Rhinocladiella mackenziei CBS 650.93</name>
    <dbReference type="NCBI Taxonomy" id="1442369"/>
    <lineage>
        <taxon>Eukaryota</taxon>
        <taxon>Fungi</taxon>
        <taxon>Dikarya</taxon>
        <taxon>Ascomycota</taxon>
        <taxon>Pezizomycotina</taxon>
        <taxon>Eurotiomycetes</taxon>
        <taxon>Chaetothyriomycetidae</taxon>
        <taxon>Chaetothyriales</taxon>
        <taxon>Herpotrichiellaceae</taxon>
        <taxon>Rhinocladiella</taxon>
    </lineage>
</organism>
<feature type="domain" description="Xylanolytic transcriptional activator regulatory" evidence="3">
    <location>
        <begin position="87"/>
        <end position="239"/>
    </location>
</feature>
<dbReference type="OrthoDB" id="270167at2759"/>
<dbReference type="RefSeq" id="XP_013268639.1">
    <property type="nucleotide sequence ID" value="XM_013413185.1"/>
</dbReference>
<accession>A0A0D2GT69</accession>
<evidence type="ECO:0000259" key="3">
    <source>
        <dbReference type="Pfam" id="PF04082"/>
    </source>
</evidence>
<evidence type="ECO:0000256" key="1">
    <source>
        <dbReference type="ARBA" id="ARBA00023242"/>
    </source>
</evidence>
<dbReference type="InterPro" id="IPR007219">
    <property type="entry name" value="XnlR_reg_dom"/>
</dbReference>
<keyword evidence="5" id="KW-1185">Reference proteome</keyword>
<dbReference type="AlphaFoldDB" id="A0A0D2GT69"/>
<dbReference type="VEuPathDB" id="FungiDB:Z518_09229"/>
<dbReference type="InterPro" id="IPR050987">
    <property type="entry name" value="AtrR-like"/>
</dbReference>
<gene>
    <name evidence="4" type="ORF">Z518_09229</name>
</gene>
<dbReference type="GO" id="GO:0006351">
    <property type="term" value="P:DNA-templated transcription"/>
    <property type="evidence" value="ECO:0007669"/>
    <property type="project" value="InterPro"/>
</dbReference>
<evidence type="ECO:0000256" key="2">
    <source>
        <dbReference type="SAM" id="MobiDB-lite"/>
    </source>
</evidence>
<sequence length="490" mass="54762">MERIGLKCSIEQNTEEDREQASSEHHFRPGDSHWSPIVTAVGAADMSTACTYPRSEYPPVWFQDLWRSSTSLDILPSVQRDVAGNIDPYFKSFNKWLPVVDASSLYRRCDDLPSSQDAEFSILLLTCVLLARVSQPSRADDKQQNDGLYMTISLSLTSLTSKGSLSLEMLQAEILLALYEHLDANHVAAAATIASAAVIAGNLGLFQWQCQAVPSQRVLVDEEMCRVAWCLYILERMIKCIHYDDNWTPISFSCPRPCPSLILSDEDGRPVSMGLDMGLECTKRGCCPVQISASELLDTTLSFFNRLCQASFLLELSLDSSLDPSAANMVKIGEMVSNLDKAINMLASSLLRDRDRGSHMNCSILGICVSAMMILHDRAGKLASLDVLPQAHSHQIGLTIATRMVFDRVNIVPTLQYQYSQVISLWELHCFYFAAEIYLRYDLCGTFGKNADIALQTIKRTLERYRTYWKLASQLLSKISAVPTPLIDRI</sequence>
<reference evidence="4 5" key="1">
    <citation type="submission" date="2015-01" db="EMBL/GenBank/DDBJ databases">
        <title>The Genome Sequence of Rhinocladiella mackenzie CBS 650.93.</title>
        <authorList>
            <consortium name="The Broad Institute Genomics Platform"/>
            <person name="Cuomo C."/>
            <person name="de Hoog S."/>
            <person name="Gorbushina A."/>
            <person name="Stielow B."/>
            <person name="Teixiera M."/>
            <person name="Abouelleil A."/>
            <person name="Chapman S.B."/>
            <person name="Priest M."/>
            <person name="Young S.K."/>
            <person name="Wortman J."/>
            <person name="Nusbaum C."/>
            <person name="Birren B."/>
        </authorList>
    </citation>
    <scope>NUCLEOTIDE SEQUENCE [LARGE SCALE GENOMIC DNA]</scope>
    <source>
        <strain evidence="4 5">CBS 650.93</strain>
    </source>
</reference>
<dbReference type="PANTHER" id="PTHR46910:SF1">
    <property type="entry name" value="MISCELLANEOUS ZN(II)2CYS6 TRANSCRIPTION FACTOR (EUROFUNG)-RELATED"/>
    <property type="match status" value="1"/>
</dbReference>
<dbReference type="GO" id="GO:0008270">
    <property type="term" value="F:zinc ion binding"/>
    <property type="evidence" value="ECO:0007669"/>
    <property type="project" value="InterPro"/>
</dbReference>
<dbReference type="CDD" id="cd12148">
    <property type="entry name" value="fungal_TF_MHR"/>
    <property type="match status" value="1"/>
</dbReference>
<feature type="compositionally biased region" description="Basic and acidic residues" evidence="2">
    <location>
        <begin position="19"/>
        <end position="31"/>
    </location>
</feature>
<dbReference type="Pfam" id="PF04082">
    <property type="entry name" value="Fungal_trans"/>
    <property type="match status" value="1"/>
</dbReference>
<evidence type="ECO:0000313" key="4">
    <source>
        <dbReference type="EMBL" id="KIX01503.1"/>
    </source>
</evidence>
<dbReference type="GO" id="GO:0003677">
    <property type="term" value="F:DNA binding"/>
    <property type="evidence" value="ECO:0007669"/>
    <property type="project" value="InterPro"/>
</dbReference>
<evidence type="ECO:0000313" key="5">
    <source>
        <dbReference type="Proteomes" id="UP000053617"/>
    </source>
</evidence>
<dbReference type="HOGENOM" id="CLU_043576_0_0_1"/>
<dbReference type="EMBL" id="KN847481">
    <property type="protein sequence ID" value="KIX01503.1"/>
    <property type="molecule type" value="Genomic_DNA"/>
</dbReference>
<proteinExistence type="predicted"/>
<name>A0A0D2GT69_9EURO</name>
<dbReference type="GeneID" id="25297300"/>
<protein>
    <submittedName>
        <fullName evidence="4">Rhinocladiella mackenziei CBS 650.93 unplaced genomic scaffold supercont1.7, whole genome shotgun sequence</fullName>
    </submittedName>
</protein>